<evidence type="ECO:0000256" key="1">
    <source>
        <dbReference type="SAM" id="SignalP"/>
    </source>
</evidence>
<sequence>MLFWGHMLLLDPVRCRVGGKVPEDTCGCFINQPVNGGDLATCCWSSPQFVCCVLIVDSKNPVFGPVLDPVLDSVDAGEATPDISPKVRRSALEVWARLTLQRVPVLFPFGSSKVYDGGTSY</sequence>
<protein>
    <submittedName>
        <fullName evidence="2">Uncharacterized protein</fullName>
    </submittedName>
</protein>
<evidence type="ECO:0000313" key="2">
    <source>
        <dbReference type="EMBL" id="MEQ2236314.1"/>
    </source>
</evidence>
<reference evidence="2 3" key="1">
    <citation type="submission" date="2021-06" db="EMBL/GenBank/DDBJ databases">
        <authorList>
            <person name="Palmer J.M."/>
        </authorList>
    </citation>
    <scope>NUCLEOTIDE SEQUENCE [LARGE SCALE GENOMIC DNA]</scope>
    <source>
        <strain evidence="3">if_2019</strain>
        <tissue evidence="2">Muscle</tissue>
    </source>
</reference>
<feature type="signal peptide" evidence="1">
    <location>
        <begin position="1"/>
        <end position="15"/>
    </location>
</feature>
<feature type="chain" id="PRO_5045295091" evidence="1">
    <location>
        <begin position="16"/>
        <end position="121"/>
    </location>
</feature>
<accession>A0ABV0TTR9</accession>
<keyword evidence="1" id="KW-0732">Signal</keyword>
<proteinExistence type="predicted"/>
<dbReference type="EMBL" id="JAHRIQ010047201">
    <property type="protein sequence ID" value="MEQ2236314.1"/>
    <property type="molecule type" value="Genomic_DNA"/>
</dbReference>
<evidence type="ECO:0000313" key="3">
    <source>
        <dbReference type="Proteomes" id="UP001482620"/>
    </source>
</evidence>
<keyword evidence="3" id="KW-1185">Reference proteome</keyword>
<organism evidence="2 3">
    <name type="scientific">Ilyodon furcidens</name>
    <name type="common">goldbreast splitfin</name>
    <dbReference type="NCBI Taxonomy" id="33524"/>
    <lineage>
        <taxon>Eukaryota</taxon>
        <taxon>Metazoa</taxon>
        <taxon>Chordata</taxon>
        <taxon>Craniata</taxon>
        <taxon>Vertebrata</taxon>
        <taxon>Euteleostomi</taxon>
        <taxon>Actinopterygii</taxon>
        <taxon>Neopterygii</taxon>
        <taxon>Teleostei</taxon>
        <taxon>Neoteleostei</taxon>
        <taxon>Acanthomorphata</taxon>
        <taxon>Ovalentaria</taxon>
        <taxon>Atherinomorphae</taxon>
        <taxon>Cyprinodontiformes</taxon>
        <taxon>Goodeidae</taxon>
        <taxon>Ilyodon</taxon>
    </lineage>
</organism>
<name>A0ABV0TTR9_9TELE</name>
<dbReference type="Proteomes" id="UP001482620">
    <property type="component" value="Unassembled WGS sequence"/>
</dbReference>
<comment type="caution">
    <text evidence="2">The sequence shown here is derived from an EMBL/GenBank/DDBJ whole genome shotgun (WGS) entry which is preliminary data.</text>
</comment>
<gene>
    <name evidence="2" type="ORF">ILYODFUR_011394</name>
</gene>